<reference evidence="2" key="1">
    <citation type="submission" date="2022-01" db="EMBL/GenBank/DDBJ databases">
        <authorList>
            <person name="Braso-Vives M."/>
        </authorList>
    </citation>
    <scope>NUCLEOTIDE SEQUENCE</scope>
</reference>
<organism evidence="2 3">
    <name type="scientific">Branchiostoma lanceolatum</name>
    <name type="common">Common lancelet</name>
    <name type="synonym">Amphioxus lanceolatum</name>
    <dbReference type="NCBI Taxonomy" id="7740"/>
    <lineage>
        <taxon>Eukaryota</taxon>
        <taxon>Metazoa</taxon>
        <taxon>Chordata</taxon>
        <taxon>Cephalochordata</taxon>
        <taxon>Leptocardii</taxon>
        <taxon>Amphioxiformes</taxon>
        <taxon>Branchiostomatidae</taxon>
        <taxon>Branchiostoma</taxon>
    </lineage>
</organism>
<feature type="compositionally biased region" description="Basic and acidic residues" evidence="1">
    <location>
        <begin position="88"/>
        <end position="105"/>
    </location>
</feature>
<sequence length="367" mass="42429">MIRSMGGSLEAEFEKQKEQRRRQEHKNMEDQMRKNRIDRVFLDKEYTHVEWMRRRNLHEYDLAQEKIIDQLARIYARQCQIAEEKLAKKEEEERKKRLRIEQREKAKTKRPKTTDSSRSRRSQLTPQFSRTSLVGRPATSSFPRSQGPAERAQTPMSEPRVARRGSLSKAMPPRSQSRVSFAQGPHRTAWGDDDSDRISEISDVSSSSDEARSPPMKVEVRSLAPTTPVQKGGKNGLPGSVGPSVPPATTISQPNPFQKKRLVTPPTILVLHQKLDLYDGGGDKNQKGNMHRLSPAEQDFIRKKYRQKHECLMQERQRRLKARAQSAPPAAQVERNRFNSVSRIEELNLKSSSEKPWVEYWREKLLS</sequence>
<dbReference type="EMBL" id="OV696693">
    <property type="protein sequence ID" value="CAH1271438.1"/>
    <property type="molecule type" value="Genomic_DNA"/>
</dbReference>
<evidence type="ECO:0000256" key="1">
    <source>
        <dbReference type="SAM" id="MobiDB-lite"/>
    </source>
</evidence>
<dbReference type="OrthoDB" id="10034032at2759"/>
<feature type="region of interest" description="Disordered" evidence="1">
    <location>
        <begin position="88"/>
        <end position="241"/>
    </location>
</feature>
<protein>
    <submittedName>
        <fullName evidence="2">Hypp4650 protein</fullName>
    </submittedName>
</protein>
<feature type="region of interest" description="Disordered" evidence="1">
    <location>
        <begin position="1"/>
        <end position="33"/>
    </location>
</feature>
<feature type="compositionally biased region" description="Polar residues" evidence="1">
    <location>
        <begin position="122"/>
        <end position="144"/>
    </location>
</feature>
<gene>
    <name evidence="2" type="primary">Hypp4650</name>
    <name evidence="2" type="ORF">BLAG_LOCUS23466</name>
</gene>
<proteinExistence type="predicted"/>
<accession>A0A8K0A8T2</accession>
<dbReference type="AlphaFoldDB" id="A0A8K0A8T2"/>
<evidence type="ECO:0000313" key="3">
    <source>
        <dbReference type="Proteomes" id="UP000838412"/>
    </source>
</evidence>
<dbReference type="Proteomes" id="UP000838412">
    <property type="component" value="Chromosome 8"/>
</dbReference>
<keyword evidence="3" id="KW-1185">Reference proteome</keyword>
<evidence type="ECO:0000313" key="2">
    <source>
        <dbReference type="EMBL" id="CAH1271438.1"/>
    </source>
</evidence>
<name>A0A8K0A8T2_BRALA</name>